<dbReference type="Pfam" id="PF00107">
    <property type="entry name" value="ADH_zinc_N"/>
    <property type="match status" value="1"/>
</dbReference>
<evidence type="ECO:0000256" key="2">
    <source>
        <dbReference type="ARBA" id="ARBA00008072"/>
    </source>
</evidence>
<dbReference type="CDD" id="cd08255">
    <property type="entry name" value="2-desacetyl-2-hydroxyethyl_bacteriochlorophyllide_like"/>
    <property type="match status" value="1"/>
</dbReference>
<dbReference type="InterPro" id="IPR036291">
    <property type="entry name" value="NAD(P)-bd_dom_sf"/>
</dbReference>
<evidence type="ECO:0000256" key="3">
    <source>
        <dbReference type="ARBA" id="ARBA00022723"/>
    </source>
</evidence>
<reference evidence="7 8" key="1">
    <citation type="submission" date="2016-10" db="EMBL/GenBank/DDBJ databases">
        <authorList>
            <person name="de Groot N.N."/>
        </authorList>
    </citation>
    <scope>NUCLEOTIDE SEQUENCE [LARGE SCALE GENOMIC DNA]</scope>
    <source>
        <strain evidence="7 8">DSM 45317</strain>
    </source>
</reference>
<proteinExistence type="inferred from homology"/>
<dbReference type="EMBL" id="FOSW01000013">
    <property type="protein sequence ID" value="SFL55652.1"/>
    <property type="molecule type" value="Genomic_DNA"/>
</dbReference>
<evidence type="ECO:0000259" key="6">
    <source>
        <dbReference type="Pfam" id="PF00107"/>
    </source>
</evidence>
<dbReference type="PANTHER" id="PTHR43350">
    <property type="entry name" value="NAD-DEPENDENT ALCOHOL DEHYDROGENASE"/>
    <property type="match status" value="1"/>
</dbReference>
<dbReference type="SUPFAM" id="SSF51735">
    <property type="entry name" value="NAD(P)-binding Rossmann-fold domains"/>
    <property type="match status" value="1"/>
</dbReference>
<comment type="similarity">
    <text evidence="2">Belongs to the zinc-containing alcohol dehydrogenase family.</text>
</comment>
<protein>
    <submittedName>
        <fullName evidence="7">2-desacetyl-2-hydroxyethyl bacteriochlorophyllide A dehydrogenase</fullName>
    </submittedName>
</protein>
<sequence length="334" mass="35143">MRREVRGLSARRLLFLAPRRVGLAPVDLPEPGPGRLVVRTRFSGISTGTELLCYRGLLDPDLPLDERLGALGGSFRYPFPYGYSCVGEVELGTAAVPAGTTVFAFHPHQDRFVVAEDDVVVLPEGTDPRAATLFPLVETALQLSLDAGQVAHETVAVLGLGAVGVLTALLLQRAGATVLAADPLEERRELAGALGLPAVAPEDLLAGLPPGGVPLVVELSGSPAALAGALPLLAHEGTVLVGSWYGEQPVALPLGGAFHRRRLTLRSSQVSTVPARLGDRWDIPRRRRAAGALLGELPLAALATTEFDFEEAALAYAALDGREPGVLHVALRYP</sequence>
<dbReference type="PANTHER" id="PTHR43350:SF19">
    <property type="entry name" value="D-GULOSIDE 3-DEHYDROGENASE"/>
    <property type="match status" value="1"/>
</dbReference>
<dbReference type="STRING" id="504800.SAMN04488085_11356"/>
<dbReference type="OrthoDB" id="9781588at2"/>
<name>A0A1I4IMS9_9ACTN</name>
<evidence type="ECO:0000256" key="5">
    <source>
        <dbReference type="ARBA" id="ARBA00023002"/>
    </source>
</evidence>
<dbReference type="AlphaFoldDB" id="A0A1I4IMS9"/>
<evidence type="ECO:0000256" key="1">
    <source>
        <dbReference type="ARBA" id="ARBA00001947"/>
    </source>
</evidence>
<dbReference type="GO" id="GO:0016491">
    <property type="term" value="F:oxidoreductase activity"/>
    <property type="evidence" value="ECO:0007669"/>
    <property type="project" value="UniProtKB-KW"/>
</dbReference>
<comment type="cofactor">
    <cofactor evidence="1">
        <name>Zn(2+)</name>
        <dbReference type="ChEBI" id="CHEBI:29105"/>
    </cofactor>
</comment>
<dbReference type="Gene3D" id="3.40.50.720">
    <property type="entry name" value="NAD(P)-binding Rossmann-like Domain"/>
    <property type="match status" value="1"/>
</dbReference>
<keyword evidence="5" id="KW-0560">Oxidoreductase</keyword>
<dbReference type="InParanoid" id="A0A1I4IMS9"/>
<dbReference type="InterPro" id="IPR011032">
    <property type="entry name" value="GroES-like_sf"/>
</dbReference>
<gene>
    <name evidence="7" type="ORF">SAMN04488085_11356</name>
</gene>
<dbReference type="InterPro" id="IPR013149">
    <property type="entry name" value="ADH-like_C"/>
</dbReference>
<keyword evidence="8" id="KW-1185">Reference proteome</keyword>
<dbReference type="Gene3D" id="3.90.180.10">
    <property type="entry name" value="Medium-chain alcohol dehydrogenases, catalytic domain"/>
    <property type="match status" value="2"/>
</dbReference>
<dbReference type="GO" id="GO:0046872">
    <property type="term" value="F:metal ion binding"/>
    <property type="evidence" value="ECO:0007669"/>
    <property type="project" value="UniProtKB-KW"/>
</dbReference>
<keyword evidence="4" id="KW-0862">Zinc</keyword>
<evidence type="ECO:0000313" key="7">
    <source>
        <dbReference type="EMBL" id="SFL55652.1"/>
    </source>
</evidence>
<dbReference type="Proteomes" id="UP000199152">
    <property type="component" value="Unassembled WGS sequence"/>
</dbReference>
<evidence type="ECO:0000313" key="8">
    <source>
        <dbReference type="Proteomes" id="UP000199152"/>
    </source>
</evidence>
<dbReference type="SUPFAM" id="SSF50129">
    <property type="entry name" value="GroES-like"/>
    <property type="match status" value="1"/>
</dbReference>
<evidence type="ECO:0000256" key="4">
    <source>
        <dbReference type="ARBA" id="ARBA00022833"/>
    </source>
</evidence>
<keyword evidence="3" id="KW-0479">Metal-binding</keyword>
<accession>A0A1I4IMS9</accession>
<feature type="domain" description="Alcohol dehydrogenase-like C-terminal" evidence="6">
    <location>
        <begin position="162"/>
        <end position="272"/>
    </location>
</feature>
<organism evidence="7 8">
    <name type="scientific">Geodermatophilus ruber</name>
    <dbReference type="NCBI Taxonomy" id="504800"/>
    <lineage>
        <taxon>Bacteria</taxon>
        <taxon>Bacillati</taxon>
        <taxon>Actinomycetota</taxon>
        <taxon>Actinomycetes</taxon>
        <taxon>Geodermatophilales</taxon>
        <taxon>Geodermatophilaceae</taxon>
        <taxon>Geodermatophilus</taxon>
    </lineage>
</organism>